<organism evidence="2 3">
    <name type="scientific">Boletus edulis BED1</name>
    <dbReference type="NCBI Taxonomy" id="1328754"/>
    <lineage>
        <taxon>Eukaryota</taxon>
        <taxon>Fungi</taxon>
        <taxon>Dikarya</taxon>
        <taxon>Basidiomycota</taxon>
        <taxon>Agaricomycotina</taxon>
        <taxon>Agaricomycetes</taxon>
        <taxon>Agaricomycetidae</taxon>
        <taxon>Boletales</taxon>
        <taxon>Boletineae</taxon>
        <taxon>Boletaceae</taxon>
        <taxon>Boletoideae</taxon>
        <taxon>Boletus</taxon>
    </lineage>
</organism>
<evidence type="ECO:0000256" key="1">
    <source>
        <dbReference type="SAM" id="MobiDB-lite"/>
    </source>
</evidence>
<proteinExistence type="predicted"/>
<gene>
    <name evidence="2" type="ORF">L210DRAFT_2528167</name>
</gene>
<accession>A0AAD4BP01</accession>
<reference evidence="2" key="1">
    <citation type="submission" date="2019-10" db="EMBL/GenBank/DDBJ databases">
        <authorList>
            <consortium name="DOE Joint Genome Institute"/>
            <person name="Kuo A."/>
            <person name="Miyauchi S."/>
            <person name="Kiss E."/>
            <person name="Drula E."/>
            <person name="Kohler A."/>
            <person name="Sanchez-Garcia M."/>
            <person name="Andreopoulos B."/>
            <person name="Barry K.W."/>
            <person name="Bonito G."/>
            <person name="Buee M."/>
            <person name="Carver A."/>
            <person name="Chen C."/>
            <person name="Cichocki N."/>
            <person name="Clum A."/>
            <person name="Culley D."/>
            <person name="Crous P.W."/>
            <person name="Fauchery L."/>
            <person name="Girlanda M."/>
            <person name="Hayes R."/>
            <person name="Keri Z."/>
            <person name="LaButti K."/>
            <person name="Lipzen A."/>
            <person name="Lombard V."/>
            <person name="Magnuson J."/>
            <person name="Maillard F."/>
            <person name="Morin E."/>
            <person name="Murat C."/>
            <person name="Nolan M."/>
            <person name="Ohm R."/>
            <person name="Pangilinan J."/>
            <person name="Pereira M."/>
            <person name="Perotto S."/>
            <person name="Peter M."/>
            <person name="Riley R."/>
            <person name="Sitrit Y."/>
            <person name="Stielow B."/>
            <person name="Szollosi G."/>
            <person name="Zifcakova L."/>
            <person name="Stursova M."/>
            <person name="Spatafora J.W."/>
            <person name="Tedersoo L."/>
            <person name="Vaario L.-M."/>
            <person name="Yamada A."/>
            <person name="Yan M."/>
            <person name="Wang P."/>
            <person name="Xu J."/>
            <person name="Bruns T."/>
            <person name="Baldrian P."/>
            <person name="Vilgalys R."/>
            <person name="Henrissat B."/>
            <person name="Grigoriev I.V."/>
            <person name="Hibbett D."/>
            <person name="Nagy L.G."/>
            <person name="Martin F.M."/>
        </authorList>
    </citation>
    <scope>NUCLEOTIDE SEQUENCE</scope>
    <source>
        <strain evidence="2">BED1</strain>
    </source>
</reference>
<evidence type="ECO:0000313" key="2">
    <source>
        <dbReference type="EMBL" id="KAF8435437.1"/>
    </source>
</evidence>
<feature type="compositionally biased region" description="Low complexity" evidence="1">
    <location>
        <begin position="149"/>
        <end position="160"/>
    </location>
</feature>
<protein>
    <submittedName>
        <fullName evidence="2">Uncharacterized protein</fullName>
    </submittedName>
</protein>
<dbReference type="AlphaFoldDB" id="A0AAD4BP01"/>
<evidence type="ECO:0000313" key="3">
    <source>
        <dbReference type="Proteomes" id="UP001194468"/>
    </source>
</evidence>
<reference evidence="2" key="2">
    <citation type="journal article" date="2020" name="Nat. Commun.">
        <title>Large-scale genome sequencing of mycorrhizal fungi provides insights into the early evolution of symbiotic traits.</title>
        <authorList>
            <person name="Miyauchi S."/>
            <person name="Kiss E."/>
            <person name="Kuo A."/>
            <person name="Drula E."/>
            <person name="Kohler A."/>
            <person name="Sanchez-Garcia M."/>
            <person name="Morin E."/>
            <person name="Andreopoulos B."/>
            <person name="Barry K.W."/>
            <person name="Bonito G."/>
            <person name="Buee M."/>
            <person name="Carver A."/>
            <person name="Chen C."/>
            <person name="Cichocki N."/>
            <person name="Clum A."/>
            <person name="Culley D."/>
            <person name="Crous P.W."/>
            <person name="Fauchery L."/>
            <person name="Girlanda M."/>
            <person name="Hayes R.D."/>
            <person name="Keri Z."/>
            <person name="LaButti K."/>
            <person name="Lipzen A."/>
            <person name="Lombard V."/>
            <person name="Magnuson J."/>
            <person name="Maillard F."/>
            <person name="Murat C."/>
            <person name="Nolan M."/>
            <person name="Ohm R.A."/>
            <person name="Pangilinan J."/>
            <person name="Pereira M.F."/>
            <person name="Perotto S."/>
            <person name="Peter M."/>
            <person name="Pfister S."/>
            <person name="Riley R."/>
            <person name="Sitrit Y."/>
            <person name="Stielow J.B."/>
            <person name="Szollosi G."/>
            <person name="Zifcakova L."/>
            <person name="Stursova M."/>
            <person name="Spatafora J.W."/>
            <person name="Tedersoo L."/>
            <person name="Vaario L.M."/>
            <person name="Yamada A."/>
            <person name="Yan M."/>
            <person name="Wang P."/>
            <person name="Xu J."/>
            <person name="Bruns T."/>
            <person name="Baldrian P."/>
            <person name="Vilgalys R."/>
            <person name="Dunand C."/>
            <person name="Henrissat B."/>
            <person name="Grigoriev I.V."/>
            <person name="Hibbett D."/>
            <person name="Nagy L.G."/>
            <person name="Martin F.M."/>
        </authorList>
    </citation>
    <scope>NUCLEOTIDE SEQUENCE</scope>
    <source>
        <strain evidence="2">BED1</strain>
    </source>
</reference>
<dbReference type="EMBL" id="WHUW01000025">
    <property type="protein sequence ID" value="KAF8435437.1"/>
    <property type="molecule type" value="Genomic_DNA"/>
</dbReference>
<dbReference type="Proteomes" id="UP001194468">
    <property type="component" value="Unassembled WGS sequence"/>
</dbReference>
<sequence>MFRVDGHRYCSMPPTTASIDVADDEPSQHPNASGKRPMGSGTREGTRRAGEHLHRVRRALLQWRANTRKRDYPHSCFTGIALLPDGPLTTIASNRRLKAFDDLRTVLSTSWAFVDTYGEEVLALVKKVDEEDKDIRAMKTLAKRQATDAAKAAQSQTTDTKPTHVGARARGRPPKGKENARQIPGMSCFHISELSIPSPAAPTAPVYLPSTGQFINFAIPVSASASLPPAGQFINFSF</sequence>
<name>A0AAD4BP01_BOLED</name>
<keyword evidence="3" id="KW-1185">Reference proteome</keyword>
<feature type="region of interest" description="Disordered" evidence="1">
    <location>
        <begin position="149"/>
        <end position="182"/>
    </location>
</feature>
<feature type="region of interest" description="Disordered" evidence="1">
    <location>
        <begin position="13"/>
        <end position="51"/>
    </location>
</feature>
<comment type="caution">
    <text evidence="2">The sequence shown here is derived from an EMBL/GenBank/DDBJ whole genome shotgun (WGS) entry which is preliminary data.</text>
</comment>